<dbReference type="OrthoDB" id="573392at2"/>
<dbReference type="InterPro" id="IPR042204">
    <property type="entry name" value="2Fe-2S-bd_N"/>
</dbReference>
<evidence type="ECO:0000256" key="1">
    <source>
        <dbReference type="ARBA" id="ARBA00023002"/>
    </source>
</evidence>
<evidence type="ECO:0000313" key="3">
    <source>
        <dbReference type="Proteomes" id="UP000315949"/>
    </source>
</evidence>
<sequence>MTGIVHLRVDGRQVAVVAGSSVAAAIAHAGATARESVTGQRRTALCGMGVCFECRATVDGRAQQRTCLLPVAEGMEVRTRG</sequence>
<dbReference type="GO" id="GO:0051536">
    <property type="term" value="F:iron-sulfur cluster binding"/>
    <property type="evidence" value="ECO:0007669"/>
    <property type="project" value="InterPro"/>
</dbReference>
<keyword evidence="3" id="KW-1185">Reference proteome</keyword>
<proteinExistence type="predicted"/>
<dbReference type="RefSeq" id="WP_146312542.1">
    <property type="nucleotide sequence ID" value="NZ_VOHE01000003.1"/>
</dbReference>
<dbReference type="SUPFAM" id="SSF54292">
    <property type="entry name" value="2Fe-2S ferredoxin-like"/>
    <property type="match status" value="1"/>
</dbReference>
<comment type="caution">
    <text evidence="2">The sequence shown here is derived from an EMBL/GenBank/DDBJ whole genome shotgun (WGS) entry which is preliminary data.</text>
</comment>
<name>A0A5C5U1M4_9GAMM</name>
<dbReference type="Pfam" id="PF13510">
    <property type="entry name" value="Fer2_4"/>
    <property type="match status" value="1"/>
</dbReference>
<dbReference type="EMBL" id="VOHE01000003">
    <property type="protein sequence ID" value="TWT19926.1"/>
    <property type="molecule type" value="Genomic_DNA"/>
</dbReference>
<accession>A0A5C5U1M4</accession>
<dbReference type="GO" id="GO:0016491">
    <property type="term" value="F:oxidoreductase activity"/>
    <property type="evidence" value="ECO:0007669"/>
    <property type="project" value="UniProtKB-KW"/>
</dbReference>
<dbReference type="Proteomes" id="UP000315949">
    <property type="component" value="Unassembled WGS sequence"/>
</dbReference>
<dbReference type="Gene3D" id="3.10.20.440">
    <property type="entry name" value="2Fe-2S iron-sulphur cluster binding domain, sarcosine oxidase, alpha subunit, N-terminal domain"/>
    <property type="match status" value="1"/>
</dbReference>
<reference evidence="2 3" key="1">
    <citation type="submission" date="2019-07" db="EMBL/GenBank/DDBJ databases">
        <title>Luteimonas sp. YD-1 nov., isolated from acidic soil.</title>
        <authorList>
            <person name="Zhou J."/>
        </authorList>
    </citation>
    <scope>NUCLEOTIDE SEQUENCE [LARGE SCALE GENOMIC DNA]</scope>
    <source>
        <strain evidence="2 3">YD-1</strain>
    </source>
</reference>
<protein>
    <submittedName>
        <fullName evidence="2">(2Fe-2S)-binding protein</fullName>
    </submittedName>
</protein>
<keyword evidence="1" id="KW-0560">Oxidoreductase</keyword>
<gene>
    <name evidence="2" type="ORF">FQY79_08395</name>
</gene>
<evidence type="ECO:0000313" key="2">
    <source>
        <dbReference type="EMBL" id="TWT19926.1"/>
    </source>
</evidence>
<dbReference type="AlphaFoldDB" id="A0A5C5U1M4"/>
<dbReference type="InterPro" id="IPR036010">
    <property type="entry name" value="2Fe-2S_ferredoxin-like_sf"/>
</dbReference>
<organism evidence="2 3">
    <name type="scientific">Luteimonas wenzhouensis</name>
    <dbReference type="NCBI Taxonomy" id="2599615"/>
    <lineage>
        <taxon>Bacteria</taxon>
        <taxon>Pseudomonadati</taxon>
        <taxon>Pseudomonadota</taxon>
        <taxon>Gammaproteobacteria</taxon>
        <taxon>Lysobacterales</taxon>
        <taxon>Lysobacteraceae</taxon>
        <taxon>Luteimonas</taxon>
    </lineage>
</organism>